<dbReference type="SUPFAM" id="SSF53756">
    <property type="entry name" value="UDP-Glycosyltransferase/glycogen phosphorylase"/>
    <property type="match status" value="1"/>
</dbReference>
<evidence type="ECO:0000256" key="2">
    <source>
        <dbReference type="ARBA" id="ARBA00022679"/>
    </source>
</evidence>
<evidence type="ECO:0000256" key="1">
    <source>
        <dbReference type="ARBA" id="ARBA00009995"/>
    </source>
</evidence>
<name>A0A1P8SFY8_FAGTA</name>
<dbReference type="GO" id="GO:0035251">
    <property type="term" value="F:UDP-glucosyltransferase activity"/>
    <property type="evidence" value="ECO:0007669"/>
    <property type="project" value="InterPro"/>
</dbReference>
<dbReference type="PANTHER" id="PTHR48048:SF45">
    <property type="entry name" value="GLYCOSYLTRANSFERASE"/>
    <property type="match status" value="1"/>
</dbReference>
<dbReference type="CDD" id="cd03784">
    <property type="entry name" value="GT1_Gtf-like"/>
    <property type="match status" value="1"/>
</dbReference>
<dbReference type="Pfam" id="PF00201">
    <property type="entry name" value="UDPGT"/>
    <property type="match status" value="1"/>
</dbReference>
<dbReference type="InterPro" id="IPR050481">
    <property type="entry name" value="UDP-glycosyltransf_plant"/>
</dbReference>
<keyword evidence="3" id="KW-0328">Glycosyltransferase</keyword>
<dbReference type="FunFam" id="3.40.50.2000:FF:000056">
    <property type="entry name" value="Glycosyltransferase"/>
    <property type="match status" value="1"/>
</dbReference>
<comment type="similarity">
    <text evidence="1 3">Belongs to the UDP-glycosyltransferase family.</text>
</comment>
<evidence type="ECO:0000256" key="3">
    <source>
        <dbReference type="RuleBase" id="RU003718"/>
    </source>
</evidence>
<organism evidence="5">
    <name type="scientific">Fagopyrum tataricum</name>
    <name type="common">Tartarian buckwheat</name>
    <name type="synonym">Polygonum tataricum</name>
    <dbReference type="NCBI Taxonomy" id="62330"/>
    <lineage>
        <taxon>Eukaryota</taxon>
        <taxon>Viridiplantae</taxon>
        <taxon>Streptophyta</taxon>
        <taxon>Embryophyta</taxon>
        <taxon>Tracheophyta</taxon>
        <taxon>Spermatophyta</taxon>
        <taxon>Magnoliopsida</taxon>
        <taxon>eudicotyledons</taxon>
        <taxon>Gunneridae</taxon>
        <taxon>Pentapetalae</taxon>
        <taxon>Caryophyllales</taxon>
        <taxon>Polygonaceae</taxon>
        <taxon>Polygonoideae</taxon>
        <taxon>Fagopyreae</taxon>
        <taxon>Fagopyrum</taxon>
    </lineage>
</organism>
<dbReference type="PROSITE" id="PS00375">
    <property type="entry name" value="UDPGT"/>
    <property type="match status" value="1"/>
</dbReference>
<proteinExistence type="evidence at transcript level"/>
<evidence type="ECO:0000313" key="5">
    <source>
        <dbReference type="EMBL" id="APY21160.1"/>
    </source>
</evidence>
<protein>
    <recommendedName>
        <fullName evidence="4">Glycosyltransferase</fullName>
        <ecNumber evidence="4">2.4.1.-</ecNumber>
    </recommendedName>
</protein>
<dbReference type="Gene3D" id="3.40.50.2000">
    <property type="entry name" value="Glycogen Phosphorylase B"/>
    <property type="match status" value="2"/>
</dbReference>
<dbReference type="PANTHER" id="PTHR48048">
    <property type="entry name" value="GLYCOSYLTRANSFERASE"/>
    <property type="match status" value="1"/>
</dbReference>
<accession>A0A1P8SFY8</accession>
<dbReference type="InterPro" id="IPR035595">
    <property type="entry name" value="UDP_glycos_trans_CS"/>
</dbReference>
<evidence type="ECO:0000256" key="4">
    <source>
        <dbReference type="RuleBase" id="RU362057"/>
    </source>
</evidence>
<dbReference type="EC" id="2.4.1.-" evidence="4"/>
<dbReference type="InterPro" id="IPR002213">
    <property type="entry name" value="UDP_glucos_trans"/>
</dbReference>
<reference evidence="5" key="1">
    <citation type="submission" date="2016-05" db="EMBL/GenBank/DDBJ databases">
        <title>Isolation and identification of the active site of two glycosyl - transferases in Fagopyrum tataricum.</title>
        <authorList>
            <person name="Li M."/>
            <person name="Wu Q."/>
        </authorList>
    </citation>
    <scope>NUCLEOTIDE SEQUENCE</scope>
</reference>
<sequence length="477" mass="53367">MKMGAELILFTAPEMGHLIAEVEVGRRLVELGPDIYVTILVPKLPVPIEKLNASIRTLQADLQRDGSHQRISLVELPQVSEIPPEVICKGPPVLLINTLARLYKPTVKQIVEDHQHRRNIAGIVFDMFCTPMIEVAEEMGLPSYLFFTCGANMLNMMLELESLEADLPLLFSEMPPESTPVKFPGFKNLVPIKVWPGVFLNKALKLSEQFKYFASRYRKAKGILVNTFEELESDLLESFSQNPGIPPVYSVGPILHLPEKDNHVSQDPILSWLNEQPTGSVVFLCFGSKVASLDKIQVEQLAVGIKRSGYRFLWSLPDTSLEALPEGFLDETARVGKVIGWAPQTKILGHMAVAAFVSHCGWNSVLESLWFGVPIVAWPMYAEQQLNAFLLLKELELAVELKMDYRFYHWEKKGNTVVDAAEVEAALRQVMEEDGVMVREKTKEMSKLARKATDSGGSSYESLSVFLDTAIKNVALN</sequence>
<keyword evidence="2 3" id="KW-0808">Transferase</keyword>
<dbReference type="AlphaFoldDB" id="A0A1P8SFY8"/>
<dbReference type="EMBL" id="KX262908">
    <property type="protein sequence ID" value="APY21160.1"/>
    <property type="molecule type" value="mRNA"/>
</dbReference>